<reference evidence="1 2" key="1">
    <citation type="submission" date="2015-07" db="EMBL/GenBank/DDBJ databases">
        <title>Whole genome sequencing of endophytes isolated from poison ivy (Toxicodendron radicans).</title>
        <authorList>
            <person name="Tran P.N."/>
            <person name="Lee Y.P."/>
            <person name="Gan H.M."/>
            <person name="Savka M.A."/>
        </authorList>
    </citation>
    <scope>NUCLEOTIDE SEQUENCE [LARGE SCALE GENOMIC DNA]</scope>
    <source>
        <strain evidence="1 2">RIT-PI-g</strain>
    </source>
</reference>
<accession>A0ABR5M0B2</accession>
<dbReference type="Proteomes" id="UP000037820">
    <property type="component" value="Unassembled WGS sequence"/>
</dbReference>
<proteinExistence type="predicted"/>
<keyword evidence="2" id="KW-1185">Reference proteome</keyword>
<evidence type="ECO:0000313" key="1">
    <source>
        <dbReference type="EMBL" id="KPG69102.1"/>
    </source>
</evidence>
<organism evidence="1 2">
    <name type="scientific">Pseudomonas libanensis</name>
    <dbReference type="NCBI Taxonomy" id="75588"/>
    <lineage>
        <taxon>Bacteria</taxon>
        <taxon>Pseudomonadati</taxon>
        <taxon>Pseudomonadota</taxon>
        <taxon>Gammaproteobacteria</taxon>
        <taxon>Pseudomonadales</taxon>
        <taxon>Pseudomonadaceae</taxon>
        <taxon>Pseudomonas</taxon>
    </lineage>
</organism>
<dbReference type="EMBL" id="LHOY01000047">
    <property type="protein sequence ID" value="KPG69102.1"/>
    <property type="molecule type" value="Genomic_DNA"/>
</dbReference>
<sequence>MHLVTRVHWENNREAQMKICSMCKQSLPLDEFYRDSSRACGRRPACKACSKAGLSKAKQKAYYQANREARNAYGKAYYQANKTQGKGHAKRSLKRSVDRLDDTYIKQILVKFTTLKRFQIPQELVELKRLELSIKRKTKEMLDEER</sequence>
<gene>
    <name evidence="1" type="ORF">AEQ48_25010</name>
</gene>
<protein>
    <recommendedName>
        <fullName evidence="3">Phage protein</fullName>
    </recommendedName>
</protein>
<dbReference type="RefSeq" id="WP_059398231.1">
    <property type="nucleotide sequence ID" value="NZ_LHOY01000047.1"/>
</dbReference>
<evidence type="ECO:0000313" key="2">
    <source>
        <dbReference type="Proteomes" id="UP000037820"/>
    </source>
</evidence>
<evidence type="ECO:0008006" key="3">
    <source>
        <dbReference type="Google" id="ProtNLM"/>
    </source>
</evidence>
<name>A0ABR5M0B2_9PSED</name>
<comment type="caution">
    <text evidence="1">The sequence shown here is derived from an EMBL/GenBank/DDBJ whole genome shotgun (WGS) entry which is preliminary data.</text>
</comment>